<keyword evidence="13" id="KW-1185">Reference proteome</keyword>
<keyword evidence="2 9" id="KW-0963">Cytoplasm</keyword>
<dbReference type="SMART" id="SM00382">
    <property type="entry name" value="AAA"/>
    <property type="match status" value="1"/>
</dbReference>
<protein>
    <recommendedName>
        <fullName evidence="9">Signal recognition particle receptor FtsY</fullName>
        <shortName evidence="9">SRP receptor</shortName>
        <ecNumber evidence="9">3.6.5.4</ecNumber>
    </recommendedName>
</protein>
<name>A0ABT7PFU8_9BACT</name>
<dbReference type="InterPro" id="IPR004390">
    <property type="entry name" value="SR_rcpt_FtsY"/>
</dbReference>
<keyword evidence="4 9" id="KW-0378">Hydrolase</keyword>
<dbReference type="Gene3D" id="3.40.50.300">
    <property type="entry name" value="P-loop containing nucleotide triphosphate hydrolases"/>
    <property type="match status" value="1"/>
</dbReference>
<evidence type="ECO:0000256" key="6">
    <source>
        <dbReference type="ARBA" id="ARBA00023136"/>
    </source>
</evidence>
<evidence type="ECO:0000256" key="8">
    <source>
        <dbReference type="ARBA" id="ARBA00048027"/>
    </source>
</evidence>
<comment type="function">
    <text evidence="9">Involved in targeting and insertion of nascent membrane proteins into the cytoplasmic membrane. Acts as a receptor for the complex formed by the signal recognition particle (SRP) and the ribosome-nascent chain (RNC).</text>
</comment>
<dbReference type="PROSITE" id="PS00300">
    <property type="entry name" value="SRP54"/>
    <property type="match status" value="1"/>
</dbReference>
<keyword evidence="7 9" id="KW-0675">Receptor</keyword>
<keyword evidence="5 9" id="KW-0342">GTP-binding</keyword>
<comment type="subunit">
    <text evidence="9">Part of the signal recognition particle protein translocation system, which is composed of SRP and FtsY.</text>
</comment>
<dbReference type="CDD" id="cd17874">
    <property type="entry name" value="FtsY"/>
    <property type="match status" value="1"/>
</dbReference>
<comment type="subcellular location">
    <subcellularLocation>
        <location evidence="9">Cell membrane</location>
        <topology evidence="9">Peripheral membrane protein</topology>
        <orientation evidence="9">Cytoplasmic side</orientation>
    </subcellularLocation>
    <subcellularLocation>
        <location evidence="9">Cytoplasm</location>
    </subcellularLocation>
</comment>
<evidence type="ECO:0000256" key="10">
    <source>
        <dbReference type="SAM" id="MobiDB-lite"/>
    </source>
</evidence>
<proteinExistence type="inferred from homology"/>
<dbReference type="PANTHER" id="PTHR43134">
    <property type="entry name" value="SIGNAL RECOGNITION PARTICLE RECEPTOR SUBUNIT ALPHA"/>
    <property type="match status" value="1"/>
</dbReference>
<evidence type="ECO:0000313" key="13">
    <source>
        <dbReference type="Proteomes" id="UP001239462"/>
    </source>
</evidence>
<dbReference type="HAMAP" id="MF_00920">
    <property type="entry name" value="FtsY"/>
    <property type="match status" value="1"/>
</dbReference>
<dbReference type="EMBL" id="JASZZN010000005">
    <property type="protein sequence ID" value="MDM4015370.1"/>
    <property type="molecule type" value="Genomic_DNA"/>
</dbReference>
<evidence type="ECO:0000259" key="11">
    <source>
        <dbReference type="PROSITE" id="PS00300"/>
    </source>
</evidence>
<evidence type="ECO:0000256" key="3">
    <source>
        <dbReference type="ARBA" id="ARBA00022741"/>
    </source>
</evidence>
<evidence type="ECO:0000256" key="7">
    <source>
        <dbReference type="ARBA" id="ARBA00023170"/>
    </source>
</evidence>
<comment type="caution">
    <text evidence="12">The sequence shown here is derived from an EMBL/GenBank/DDBJ whole genome shotgun (WGS) entry which is preliminary data.</text>
</comment>
<dbReference type="SMART" id="SM00962">
    <property type="entry name" value="SRP54"/>
    <property type="match status" value="1"/>
</dbReference>
<feature type="domain" description="SRP54-type proteins GTP-binding" evidence="11">
    <location>
        <begin position="311"/>
        <end position="324"/>
    </location>
</feature>
<dbReference type="InterPro" id="IPR013822">
    <property type="entry name" value="Signal_recog_particl_SRP54_hlx"/>
</dbReference>
<keyword evidence="1 9" id="KW-1003">Cell membrane</keyword>
<dbReference type="PANTHER" id="PTHR43134:SF1">
    <property type="entry name" value="SIGNAL RECOGNITION PARTICLE RECEPTOR SUBUNIT ALPHA"/>
    <property type="match status" value="1"/>
</dbReference>
<dbReference type="RefSeq" id="WP_289162844.1">
    <property type="nucleotide sequence ID" value="NZ_JASZZN010000005.1"/>
</dbReference>
<reference evidence="12 13" key="1">
    <citation type="submission" date="2023-06" db="EMBL/GenBank/DDBJ databases">
        <title>Roseiconus lacunae JC819 isolated from Gulf of Mannar region, Tamil Nadu.</title>
        <authorList>
            <person name="Pk S."/>
            <person name="Ch S."/>
            <person name="Ch V.R."/>
        </authorList>
    </citation>
    <scope>NUCLEOTIDE SEQUENCE [LARGE SCALE GENOMIC DNA]</scope>
    <source>
        <strain evidence="12 13">JC819</strain>
    </source>
</reference>
<feature type="binding site" evidence="9">
    <location>
        <begin position="144"/>
        <end position="151"/>
    </location>
    <ligand>
        <name>GTP</name>
        <dbReference type="ChEBI" id="CHEBI:37565"/>
    </ligand>
</feature>
<dbReference type="InterPro" id="IPR027417">
    <property type="entry name" value="P-loop_NTPase"/>
</dbReference>
<dbReference type="SMART" id="SM00963">
    <property type="entry name" value="SRP54_N"/>
    <property type="match status" value="1"/>
</dbReference>
<dbReference type="Pfam" id="PF00448">
    <property type="entry name" value="SRP54"/>
    <property type="match status" value="1"/>
</dbReference>
<evidence type="ECO:0000256" key="2">
    <source>
        <dbReference type="ARBA" id="ARBA00022490"/>
    </source>
</evidence>
<feature type="compositionally biased region" description="Polar residues" evidence="10">
    <location>
        <begin position="13"/>
        <end position="27"/>
    </location>
</feature>
<comment type="similarity">
    <text evidence="9">Belongs to the GTP-binding SRP family. FtsY subfamily.</text>
</comment>
<comment type="caution">
    <text evidence="9">Lacks conserved residue(s) required for the propagation of feature annotation.</text>
</comment>
<dbReference type="SUPFAM" id="SSF47364">
    <property type="entry name" value="Domain of the SRP/SRP receptor G-proteins"/>
    <property type="match status" value="1"/>
</dbReference>
<evidence type="ECO:0000256" key="5">
    <source>
        <dbReference type="ARBA" id="ARBA00023134"/>
    </source>
</evidence>
<gene>
    <name evidence="9 12" type="primary">ftsY</name>
    <name evidence="12" type="ORF">QTN89_08025</name>
</gene>
<dbReference type="NCBIfam" id="TIGR00064">
    <property type="entry name" value="ftsY"/>
    <property type="match status" value="1"/>
</dbReference>
<organism evidence="12 13">
    <name type="scientific">Roseiconus lacunae</name>
    <dbReference type="NCBI Taxonomy" id="2605694"/>
    <lineage>
        <taxon>Bacteria</taxon>
        <taxon>Pseudomonadati</taxon>
        <taxon>Planctomycetota</taxon>
        <taxon>Planctomycetia</taxon>
        <taxon>Pirellulales</taxon>
        <taxon>Pirellulaceae</taxon>
        <taxon>Roseiconus</taxon>
    </lineage>
</organism>
<dbReference type="InterPro" id="IPR036225">
    <property type="entry name" value="SRP/SRP_N"/>
</dbReference>
<feature type="binding site" evidence="9">
    <location>
        <begin position="226"/>
        <end position="230"/>
    </location>
    <ligand>
        <name>GTP</name>
        <dbReference type="ChEBI" id="CHEBI:37565"/>
    </ligand>
</feature>
<evidence type="ECO:0000256" key="1">
    <source>
        <dbReference type="ARBA" id="ARBA00022475"/>
    </source>
</evidence>
<comment type="catalytic activity">
    <reaction evidence="8 9">
        <text>GTP + H2O = GDP + phosphate + H(+)</text>
        <dbReference type="Rhea" id="RHEA:19669"/>
        <dbReference type="ChEBI" id="CHEBI:15377"/>
        <dbReference type="ChEBI" id="CHEBI:15378"/>
        <dbReference type="ChEBI" id="CHEBI:37565"/>
        <dbReference type="ChEBI" id="CHEBI:43474"/>
        <dbReference type="ChEBI" id="CHEBI:58189"/>
        <dbReference type="EC" id="3.6.5.4"/>
    </reaction>
</comment>
<keyword evidence="3 9" id="KW-0547">Nucleotide-binding</keyword>
<dbReference type="InterPro" id="IPR000897">
    <property type="entry name" value="SRP54_GTPase_dom"/>
</dbReference>
<dbReference type="InterPro" id="IPR003593">
    <property type="entry name" value="AAA+_ATPase"/>
</dbReference>
<evidence type="ECO:0000313" key="12">
    <source>
        <dbReference type="EMBL" id="MDM4015370.1"/>
    </source>
</evidence>
<evidence type="ECO:0000256" key="9">
    <source>
        <dbReference type="HAMAP-Rule" id="MF_00920"/>
    </source>
</evidence>
<accession>A0ABT7PFU8</accession>
<feature type="region of interest" description="Disordered" evidence="10">
    <location>
        <begin position="1"/>
        <end position="42"/>
    </location>
</feature>
<dbReference type="Gene3D" id="1.20.120.140">
    <property type="entry name" value="Signal recognition particle SRP54, nucleotide-binding domain"/>
    <property type="match status" value="1"/>
</dbReference>
<dbReference type="InterPro" id="IPR042101">
    <property type="entry name" value="SRP54_N_sf"/>
</dbReference>
<evidence type="ECO:0000256" key="4">
    <source>
        <dbReference type="ARBA" id="ARBA00022801"/>
    </source>
</evidence>
<sequence length="339" mass="36343">MAFWRSKKKSDDSSTPNTPGDSNSAPSDDSPETADTGGLFGRFRSGLEKTRRTLNTDIRDLFKDEGRLVDDEFLGELFAKLIRTDMGAGPAEELRDEVAKQYRGRKVQLNDVIESITEQTRTMLRQDEAPLNLGDPPSVILVVGVNGSGKTTSIGKVAHFLTTSGKKVVLGAGDTFRAAAVQQLTIWSERIGCDIVTGKQGADPASVAFQTVDKALQSGADVAIIDTAGRLQTQSNLMQELEKIRRVVEKKLGREPDEVLLVLDATAGQNALSQAKGFSEAAGCTGIVLAKLDGSARGGVILPIRRQFSLPVKFVGLGEGIEDIAKFDADSFAKALFAD</sequence>
<keyword evidence="6 9" id="KW-0472">Membrane</keyword>
<dbReference type="EC" id="3.6.5.4" evidence="9"/>
<dbReference type="SUPFAM" id="SSF52540">
    <property type="entry name" value="P-loop containing nucleoside triphosphate hydrolases"/>
    <property type="match status" value="1"/>
</dbReference>
<dbReference type="Proteomes" id="UP001239462">
    <property type="component" value="Unassembled WGS sequence"/>
</dbReference>